<dbReference type="KEGG" id="cdes:C0J27_01980"/>
<dbReference type="Proteomes" id="UP000254834">
    <property type="component" value="Chromosome"/>
</dbReference>
<name>A0A345ZB41_9BACT</name>
<evidence type="ECO:0000313" key="2">
    <source>
        <dbReference type="Proteomes" id="UP000254834"/>
    </source>
</evidence>
<organism evidence="1 2">
    <name type="scientific">Candidatus Chromulinivorax destructor</name>
    <dbReference type="NCBI Taxonomy" id="2066483"/>
    <lineage>
        <taxon>Bacteria</taxon>
        <taxon>Candidatus Babelota</taxon>
        <taxon>Candidatus Babeliae</taxon>
        <taxon>Candidatus Babeliales</taxon>
        <taxon>Candidatus Chromulinivoraceae</taxon>
        <taxon>Candidatus Chromulinivorax</taxon>
    </lineage>
</organism>
<dbReference type="EMBL" id="CP025544">
    <property type="protein sequence ID" value="AXK60508.1"/>
    <property type="molecule type" value="Genomic_DNA"/>
</dbReference>
<accession>A0A345ZB41</accession>
<proteinExistence type="predicted"/>
<keyword evidence="2" id="KW-1185">Reference proteome</keyword>
<reference evidence="1 2" key="1">
    <citation type="submission" date="2017-12" db="EMBL/GenBank/DDBJ databases">
        <title>Chromulinavorax destructans is a abundant pathogen of dominant heterotrophic picoflagllates.</title>
        <authorList>
            <person name="Deeg C.M."/>
            <person name="Zimmer M."/>
            <person name="Suttle C.A."/>
        </authorList>
    </citation>
    <scope>NUCLEOTIDE SEQUENCE [LARGE SCALE GENOMIC DNA]</scope>
    <source>
        <strain evidence="1 2">SeV1</strain>
    </source>
</reference>
<gene>
    <name evidence="1" type="ORF">C0J27_01980</name>
</gene>
<evidence type="ECO:0000313" key="1">
    <source>
        <dbReference type="EMBL" id="AXK60508.1"/>
    </source>
</evidence>
<dbReference type="PROSITE" id="PS51257">
    <property type="entry name" value="PROKAR_LIPOPROTEIN"/>
    <property type="match status" value="1"/>
</dbReference>
<sequence>MVYLYKMFEIKIVTIQQSLFACVSIVDANEYWSFRQGQGICELVNNKIYCKSDVDKILKKN</sequence>
<protein>
    <submittedName>
        <fullName evidence="1">Uncharacterized protein</fullName>
    </submittedName>
</protein>
<dbReference type="AlphaFoldDB" id="A0A345ZB41"/>